<dbReference type="GeneID" id="98295901"/>
<feature type="transmembrane region" description="Helical" evidence="2">
    <location>
        <begin position="349"/>
        <end position="370"/>
    </location>
</feature>
<protein>
    <submittedName>
        <fullName evidence="3">Multidrug ABC transporter permease</fullName>
    </submittedName>
</protein>
<evidence type="ECO:0000256" key="2">
    <source>
        <dbReference type="SAM" id="Phobius"/>
    </source>
</evidence>
<dbReference type="OrthoDB" id="3229551at2"/>
<feature type="region of interest" description="Disordered" evidence="1">
    <location>
        <begin position="1"/>
        <end position="24"/>
    </location>
</feature>
<feature type="transmembrane region" description="Helical" evidence="2">
    <location>
        <begin position="382"/>
        <end position="401"/>
    </location>
</feature>
<feature type="transmembrane region" description="Helical" evidence="2">
    <location>
        <begin position="47"/>
        <end position="68"/>
    </location>
</feature>
<organism evidence="3 4">
    <name type="scientific">Bifidobacterium aquikefiri</name>
    <dbReference type="NCBI Taxonomy" id="1653207"/>
    <lineage>
        <taxon>Bacteria</taxon>
        <taxon>Bacillati</taxon>
        <taxon>Actinomycetota</taxon>
        <taxon>Actinomycetes</taxon>
        <taxon>Bifidobacteriales</taxon>
        <taxon>Bifidobacteriaceae</taxon>
        <taxon>Bifidobacterium</taxon>
    </lineage>
</organism>
<feature type="transmembrane region" description="Helical" evidence="2">
    <location>
        <begin position="274"/>
        <end position="297"/>
    </location>
</feature>
<keyword evidence="2" id="KW-0472">Membrane</keyword>
<evidence type="ECO:0000256" key="1">
    <source>
        <dbReference type="SAM" id="MobiDB-lite"/>
    </source>
</evidence>
<keyword evidence="2" id="KW-0812">Transmembrane</keyword>
<feature type="transmembrane region" description="Helical" evidence="2">
    <location>
        <begin position="309"/>
        <end position="337"/>
    </location>
</feature>
<dbReference type="EMBL" id="MWXA01000005">
    <property type="protein sequence ID" value="OZG67158.1"/>
    <property type="molecule type" value="Genomic_DNA"/>
</dbReference>
<feature type="transmembrane region" description="Helical" evidence="2">
    <location>
        <begin position="222"/>
        <end position="250"/>
    </location>
</feature>
<proteinExistence type="predicted"/>
<dbReference type="RefSeq" id="WP_094693667.1">
    <property type="nucleotide sequence ID" value="NZ_JBDNSG010000008.1"/>
</dbReference>
<sequence length="666" mass="72695">MTTPASTETSPTTEQAASRHVARGRGTVNASRQFISAPLLWHEIKRLWALSLLGIAVLLISGPIVVLLTPEAGNAQPSILRITIQDGNPGFLAYQILSPMVYALALFTYLNSSGRVSIMHSMPLTRGTIFRTNIVCGVILLYVPHIVATFSLLPFMRFFFKGFMNSGQLNLDGQGVNNASMLLAPNDADLLRWFIITSIIMLFIFATSVLGSMLTGNLGIGILMIAFINVIVPVVYTLTLLILSLFLYGFTFESLNGAAWMHPLLDLAMNGDRISLAHIITFIAISAALLTIAMVLYRRMKSEHAGNNVMFGGAQTITTVMVTFVGSCLAGGILQSLQTGNINALANHTMFFLGVAIASPVIFIITTMVVKGTIKIFSLKSLKRFGAFVVIMAIYCSFTTWDITGYTRRIPRASNVSSVSLPNEYLNMLPYAASYDWGSIRLRNRQSIQHVRALHQEIVERAKDPRYAALLESSDADGNGSSGTGYTAKECVNCFASTVQTINIEYALSNAARLSRSYSFYGRYLLNSPAYARLINDSGYRKATSIAQIGYSRIESASSSTAEGPDITIGAGHVNLNATDAQTLAKLMDEDYQSLPPTDPASLVVDYSSDGALKNKDLLLGVNFNLHTTNSTGYEPSSFYYGITRHYTRTIQWLKAKGLYNKAVTD</sequence>
<feature type="transmembrane region" description="Helical" evidence="2">
    <location>
        <begin position="91"/>
        <end position="111"/>
    </location>
</feature>
<feature type="transmembrane region" description="Helical" evidence="2">
    <location>
        <begin position="132"/>
        <end position="156"/>
    </location>
</feature>
<evidence type="ECO:0000313" key="3">
    <source>
        <dbReference type="EMBL" id="OZG67158.1"/>
    </source>
</evidence>
<reference evidence="3 4" key="1">
    <citation type="journal article" date="2017" name="BMC Genomics">
        <title>Comparative genomic and phylogenomic analyses of the Bifidobacteriaceae family.</title>
        <authorList>
            <person name="Lugli G.A."/>
            <person name="Milani C."/>
            <person name="Turroni F."/>
            <person name="Duranti S."/>
            <person name="Mancabelli L."/>
            <person name="Mangifesta M."/>
            <person name="Ferrario C."/>
            <person name="Modesto M."/>
            <person name="Mattarelli P."/>
            <person name="Jiri K."/>
            <person name="van Sinderen D."/>
            <person name="Ventura M."/>
        </authorList>
    </citation>
    <scope>NUCLEOTIDE SEQUENCE [LARGE SCALE GENOMIC DNA]</scope>
    <source>
        <strain evidence="3 4">LMG 28769</strain>
    </source>
</reference>
<evidence type="ECO:0000313" key="4">
    <source>
        <dbReference type="Proteomes" id="UP000216451"/>
    </source>
</evidence>
<dbReference type="AlphaFoldDB" id="A0A261G6X3"/>
<feature type="transmembrane region" description="Helical" evidence="2">
    <location>
        <begin position="190"/>
        <end position="210"/>
    </location>
</feature>
<keyword evidence="4" id="KW-1185">Reference proteome</keyword>
<dbReference type="Proteomes" id="UP000216451">
    <property type="component" value="Unassembled WGS sequence"/>
</dbReference>
<accession>A0A261G6X3</accession>
<comment type="caution">
    <text evidence="3">The sequence shown here is derived from an EMBL/GenBank/DDBJ whole genome shotgun (WGS) entry which is preliminary data.</text>
</comment>
<name>A0A261G6X3_9BIFI</name>
<keyword evidence="2" id="KW-1133">Transmembrane helix</keyword>
<gene>
    <name evidence="3" type="ORF">BAQU_1230</name>
</gene>
<feature type="compositionally biased region" description="Low complexity" evidence="1">
    <location>
        <begin position="1"/>
        <end position="18"/>
    </location>
</feature>